<keyword evidence="1" id="KW-0051">Antiviral defense</keyword>
<protein>
    <submittedName>
        <fullName evidence="4">CRISPR-associated protein</fullName>
    </submittedName>
</protein>
<evidence type="ECO:0000313" key="4">
    <source>
        <dbReference type="EMBL" id="AEV68762.1"/>
    </source>
</evidence>
<dbReference type="InterPro" id="IPR023825">
    <property type="entry name" value="CRISPR-assoc_RAMP_BGP1436"/>
</dbReference>
<reference evidence="5" key="1">
    <citation type="submission" date="2011-12" db="EMBL/GenBank/DDBJ databases">
        <title>Complete sequence of Clostridium clariflavum DSM 19732.</title>
        <authorList>
            <consortium name="US DOE Joint Genome Institute"/>
            <person name="Lucas S."/>
            <person name="Han J."/>
            <person name="Lapidus A."/>
            <person name="Cheng J.-F."/>
            <person name="Goodwin L."/>
            <person name="Pitluck S."/>
            <person name="Peters L."/>
            <person name="Teshima H."/>
            <person name="Detter J.C."/>
            <person name="Han C."/>
            <person name="Tapia R."/>
            <person name="Land M."/>
            <person name="Hauser L."/>
            <person name="Kyrpides N."/>
            <person name="Ivanova N."/>
            <person name="Pagani I."/>
            <person name="Kitzmiller T."/>
            <person name="Lynd L."/>
            <person name="Izquierdo J."/>
            <person name="Woyke T."/>
        </authorList>
    </citation>
    <scope>NUCLEOTIDE SEQUENCE [LARGE SCALE GENOMIC DNA]</scope>
    <source>
        <strain evidence="5">DSM 19732 / NBRC 101661 / EBR45</strain>
    </source>
</reference>
<dbReference type="Pfam" id="PF03787">
    <property type="entry name" value="RAMPs"/>
    <property type="match status" value="1"/>
</dbReference>
<evidence type="ECO:0000259" key="3">
    <source>
        <dbReference type="Pfam" id="PF03787"/>
    </source>
</evidence>
<feature type="compositionally biased region" description="Basic and acidic residues" evidence="2">
    <location>
        <begin position="641"/>
        <end position="658"/>
    </location>
</feature>
<reference evidence="4 5" key="2">
    <citation type="journal article" date="2012" name="Stand. Genomic Sci.">
        <title>Complete Genome Sequence of Clostridium clariflavum DSM 19732.</title>
        <authorList>
            <person name="Izquierdo J.A."/>
            <person name="Goodwin L."/>
            <person name="Davenport K.W."/>
            <person name="Teshima H."/>
            <person name="Bruce D."/>
            <person name="Detter C."/>
            <person name="Tapia R."/>
            <person name="Han S."/>
            <person name="Land M."/>
            <person name="Hauser L."/>
            <person name="Jeffries C.D."/>
            <person name="Han J."/>
            <person name="Pitluck S."/>
            <person name="Nolan M."/>
            <person name="Chen A."/>
            <person name="Huntemann M."/>
            <person name="Mavromatis K."/>
            <person name="Mikhailova N."/>
            <person name="Liolios K."/>
            <person name="Woyke T."/>
            <person name="Lynd L.R."/>
        </authorList>
    </citation>
    <scope>NUCLEOTIDE SEQUENCE [LARGE SCALE GENOMIC DNA]</scope>
    <source>
        <strain evidence="5">DSM 19732 / NBRC 101661 / EBR45</strain>
    </source>
</reference>
<dbReference type="STRING" id="720554.Clocl_2169"/>
<dbReference type="RefSeq" id="WP_014255341.1">
    <property type="nucleotide sequence ID" value="NC_016627.1"/>
</dbReference>
<name>G8LX71_ACECE</name>
<feature type="domain" description="CRISPR type III-associated protein" evidence="3">
    <location>
        <begin position="51"/>
        <end position="282"/>
    </location>
</feature>
<dbReference type="Proteomes" id="UP000005435">
    <property type="component" value="Chromosome"/>
</dbReference>
<dbReference type="NCBIfam" id="TIGR03986">
    <property type="entry name" value="TIGR03986 family CRISPR-associated RAMP protein"/>
    <property type="match status" value="1"/>
</dbReference>
<organism evidence="4 5">
    <name type="scientific">Acetivibrio clariflavus (strain DSM 19732 / NBRC 101661 / EBR45)</name>
    <name type="common">Clostridium clariflavum</name>
    <dbReference type="NCBI Taxonomy" id="720554"/>
    <lineage>
        <taxon>Bacteria</taxon>
        <taxon>Bacillati</taxon>
        <taxon>Bacillota</taxon>
        <taxon>Clostridia</taxon>
        <taxon>Eubacteriales</taxon>
        <taxon>Oscillospiraceae</taxon>
        <taxon>Acetivibrio</taxon>
    </lineage>
</organism>
<feature type="region of interest" description="Disordered" evidence="2">
    <location>
        <begin position="641"/>
        <end position="668"/>
    </location>
</feature>
<dbReference type="EMBL" id="CP003065">
    <property type="protein sequence ID" value="AEV68762.1"/>
    <property type="molecule type" value="Genomic_DNA"/>
</dbReference>
<dbReference type="KEGG" id="ccl:Clocl_2169"/>
<dbReference type="AlphaFoldDB" id="G8LX71"/>
<dbReference type="HOGENOM" id="CLU_023344_0_0_9"/>
<dbReference type="GO" id="GO:0051607">
    <property type="term" value="P:defense response to virus"/>
    <property type="evidence" value="ECO:0007669"/>
    <property type="project" value="UniProtKB-KW"/>
</dbReference>
<dbReference type="eggNOG" id="COG1337">
    <property type="taxonomic scope" value="Bacteria"/>
</dbReference>
<evidence type="ECO:0000313" key="5">
    <source>
        <dbReference type="Proteomes" id="UP000005435"/>
    </source>
</evidence>
<evidence type="ECO:0000256" key="2">
    <source>
        <dbReference type="SAM" id="MobiDB-lite"/>
    </source>
</evidence>
<dbReference type="InterPro" id="IPR005537">
    <property type="entry name" value="RAMP_III_fam"/>
</dbReference>
<accession>G8LX71</accession>
<gene>
    <name evidence="4" type="ordered locus">Clocl_2169</name>
</gene>
<sequence>MGNNENVVYKSKAPYNFIELEDFILDKCREEELLMHERYHDGLKTGCIQYEIKVITPLHISAGKKEFGKEKEDSEEDNSREEELFKNPLGQYVIPGNTIRGLARYNASIFSFASVINEPKRKKDIENKRFFYRTFASKDANIRKWYSDTLGMKPGQRGSFRYTVLQKVQAGYIRKRGEEYVITPAVKIGNKNVDDESRMKSYMPIHEWELRNLNVQGVYYLYNDNLKKEDYKSDSTLRENRNSQYRPYFIEVRYNVAEGKPKIDINGKFKGMLANSNYINSKRHHYLIFEEDKNSAEIVVSKKLAELYTDDLKYTQERNAASKEIYKEYYELPKEGEVKPVFFVKEGDRLIFGFTPYLRIPAEGDIYDGIPEAHKNYTGTDFIDAMFGWKDFRTKLSFLDAVCESPNPEITKEYEMMLAEPKPSWYKGYLKQRKDTLESYSTEGYEIRGRKFYWMKESLDIQGMEEQEKKERLVTRMKCYAENTKFIGKVKFENLTDEELGLLIYSLKQGDTEGYFNMGKGKPYGFGKCRIRILGLFIEDIKEKYTSFNANYLKEEKTDKYVETFKKYIIEHYRIKVSNVKEIISYREFELSKKVLKNSETRYMKVGEFAKRAELPTLEDAVRETGNVISTKMKGITQKNGNHEVKRDKRKNHNESNKQHNKKGYYNNTKSLNLNTEAFNILKNYKFENDE</sequence>
<keyword evidence="5" id="KW-1185">Reference proteome</keyword>
<proteinExistence type="predicted"/>
<evidence type="ECO:0000256" key="1">
    <source>
        <dbReference type="ARBA" id="ARBA00023118"/>
    </source>
</evidence>